<feature type="region of interest" description="Disordered" evidence="2">
    <location>
        <begin position="139"/>
        <end position="167"/>
    </location>
</feature>
<gene>
    <name evidence="4" type="ORF">Rsub_01576</name>
</gene>
<dbReference type="Pfam" id="PF17862">
    <property type="entry name" value="AAA_lid_3"/>
    <property type="match status" value="1"/>
</dbReference>
<dbReference type="Pfam" id="PF00004">
    <property type="entry name" value="AAA"/>
    <property type="match status" value="1"/>
</dbReference>
<feature type="compositionally biased region" description="Gly residues" evidence="2">
    <location>
        <begin position="44"/>
        <end position="57"/>
    </location>
</feature>
<name>A0A2V0NUR1_9CHLO</name>
<feature type="compositionally biased region" description="Gly residues" evidence="2">
    <location>
        <begin position="615"/>
        <end position="634"/>
    </location>
</feature>
<dbReference type="Proteomes" id="UP000247498">
    <property type="component" value="Unassembled WGS sequence"/>
</dbReference>
<feature type="region of interest" description="Disordered" evidence="2">
    <location>
        <begin position="337"/>
        <end position="378"/>
    </location>
</feature>
<dbReference type="EMBL" id="BDRX01000006">
    <property type="protein sequence ID" value="GBF88677.1"/>
    <property type="molecule type" value="Genomic_DNA"/>
</dbReference>
<dbReference type="InterPro" id="IPR027417">
    <property type="entry name" value="P-loop_NTPase"/>
</dbReference>
<dbReference type="STRING" id="307507.A0A2V0NUR1"/>
<feature type="region of interest" description="Disordered" evidence="2">
    <location>
        <begin position="535"/>
        <end position="640"/>
    </location>
</feature>
<dbReference type="SUPFAM" id="SSF52540">
    <property type="entry name" value="P-loop containing nucleoside triphosphate hydrolases"/>
    <property type="match status" value="1"/>
</dbReference>
<dbReference type="OrthoDB" id="545403at2759"/>
<dbReference type="Gene3D" id="1.10.8.60">
    <property type="match status" value="1"/>
</dbReference>
<dbReference type="SMART" id="SM00382">
    <property type="entry name" value="AAA"/>
    <property type="match status" value="1"/>
</dbReference>
<evidence type="ECO:0000259" key="3">
    <source>
        <dbReference type="SMART" id="SM00382"/>
    </source>
</evidence>
<dbReference type="InterPro" id="IPR050304">
    <property type="entry name" value="MT-severing_AAA_ATPase"/>
</dbReference>
<comment type="similarity">
    <text evidence="1">Belongs to the AAA ATPase family.</text>
</comment>
<protein>
    <recommendedName>
        <fullName evidence="3">AAA+ ATPase domain-containing protein</fullName>
    </recommendedName>
</protein>
<feature type="compositionally biased region" description="Low complexity" evidence="2">
    <location>
        <begin position="581"/>
        <end position="594"/>
    </location>
</feature>
<dbReference type="AlphaFoldDB" id="A0A2V0NUR1"/>
<sequence length="702" mass="70808">MGNAQSHEQRGDGDGLGLGTRAAPRHGHGHGHGDADAGAHGADGHGGGGGGGAAGAGAGGRTLVDVRVAGAPDGGAAAAAGGAPQRRRPAVTAEAVEGGVLSVSGTLQALGGVIITALTIHKLVEEVRVMRALRRSARAGGAGLGGGARDERGDAPPSEQRLLPPLGSDAALGTLAGGAAGGGGGGGGDSWARVSGLREVKMLLQEATVLPLLRPDLFGGVREPPRGVLLYGPPGTGKTMLARAVAAESGAAFIPVTGSSVLSKWFGESEANVRRLFEDARRAAPAVIFIDEVDSLLGRRSGAGGDGPGGASEASRRVTNEFLSYIDGIHTGCGGASEGGSGGGGGGGRGGGSGRGGGGGGCGRGGDGGGAASSSPPGGARVVVIAATNAPWDLDEAALSRFAARVLVPLPDAPARADILRASMAGAACAMSEADWRRAAEATASYSGRDLMQVCREASMRPLRELWGNRVLEGGAPRHAQRQRQLVGAVAAALRRGVPRRRMRRELEKWRRAEDAAAWCDVDAVIAEAEAANAAADGVKSPRPLASKQVPPPPQRQAKQQQQQQDEEALGRGSGSGAGTPAERPQQQEQQQNQQDRKQDGEQQQQPPAQPPDTGSGGSQGQSGGGGGGGGEGGTWTVEELLSLPADSLRPVTLADFEAAIAAVSPTECDLAARFEEWSAKYGSCGATRRREDPWRSLPMYV</sequence>
<proteinExistence type="inferred from homology"/>
<feature type="region of interest" description="Disordered" evidence="2">
    <location>
        <begin position="1"/>
        <end position="57"/>
    </location>
</feature>
<dbReference type="GO" id="GO:0005524">
    <property type="term" value="F:ATP binding"/>
    <property type="evidence" value="ECO:0007669"/>
    <property type="project" value="InterPro"/>
</dbReference>
<dbReference type="InterPro" id="IPR003960">
    <property type="entry name" value="ATPase_AAA_CS"/>
</dbReference>
<evidence type="ECO:0000313" key="5">
    <source>
        <dbReference type="Proteomes" id="UP000247498"/>
    </source>
</evidence>
<evidence type="ECO:0000256" key="1">
    <source>
        <dbReference type="ARBA" id="ARBA00006914"/>
    </source>
</evidence>
<accession>A0A2V0NUR1</accession>
<dbReference type="PANTHER" id="PTHR23074:SF17">
    <property type="entry name" value="FIDGETIN-LIKE PROTEIN 1"/>
    <property type="match status" value="1"/>
</dbReference>
<dbReference type="InterPro" id="IPR041569">
    <property type="entry name" value="AAA_lid_3"/>
</dbReference>
<comment type="caution">
    <text evidence="4">The sequence shown here is derived from an EMBL/GenBank/DDBJ whole genome shotgun (WGS) entry which is preliminary data.</text>
</comment>
<dbReference type="PROSITE" id="PS00674">
    <property type="entry name" value="AAA"/>
    <property type="match status" value="1"/>
</dbReference>
<dbReference type="InterPro" id="IPR003593">
    <property type="entry name" value="AAA+_ATPase"/>
</dbReference>
<dbReference type="GO" id="GO:0016887">
    <property type="term" value="F:ATP hydrolysis activity"/>
    <property type="evidence" value="ECO:0007669"/>
    <property type="project" value="InterPro"/>
</dbReference>
<dbReference type="PANTHER" id="PTHR23074">
    <property type="entry name" value="AAA DOMAIN-CONTAINING"/>
    <property type="match status" value="1"/>
</dbReference>
<evidence type="ECO:0000256" key="2">
    <source>
        <dbReference type="SAM" id="MobiDB-lite"/>
    </source>
</evidence>
<reference evidence="4 5" key="1">
    <citation type="journal article" date="2018" name="Sci. Rep.">
        <title>Raphidocelis subcapitata (=Pseudokirchneriella subcapitata) provides an insight into genome evolution and environmental adaptations in the Sphaeropleales.</title>
        <authorList>
            <person name="Suzuki S."/>
            <person name="Yamaguchi H."/>
            <person name="Nakajima N."/>
            <person name="Kawachi M."/>
        </authorList>
    </citation>
    <scope>NUCLEOTIDE SEQUENCE [LARGE SCALE GENOMIC DNA]</scope>
    <source>
        <strain evidence="4 5">NIES-35</strain>
    </source>
</reference>
<keyword evidence="5" id="KW-1185">Reference proteome</keyword>
<feature type="domain" description="AAA+ ATPase" evidence="3">
    <location>
        <begin position="224"/>
        <end position="412"/>
    </location>
</feature>
<dbReference type="InParanoid" id="A0A2V0NUR1"/>
<organism evidence="4 5">
    <name type="scientific">Raphidocelis subcapitata</name>
    <dbReference type="NCBI Taxonomy" id="307507"/>
    <lineage>
        <taxon>Eukaryota</taxon>
        <taxon>Viridiplantae</taxon>
        <taxon>Chlorophyta</taxon>
        <taxon>core chlorophytes</taxon>
        <taxon>Chlorophyceae</taxon>
        <taxon>CS clade</taxon>
        <taxon>Sphaeropleales</taxon>
        <taxon>Selenastraceae</taxon>
        <taxon>Raphidocelis</taxon>
    </lineage>
</organism>
<evidence type="ECO:0000313" key="4">
    <source>
        <dbReference type="EMBL" id="GBF88677.1"/>
    </source>
</evidence>
<dbReference type="InterPro" id="IPR003959">
    <property type="entry name" value="ATPase_AAA_core"/>
</dbReference>
<feature type="compositionally biased region" description="Gly residues" evidence="2">
    <location>
        <begin position="337"/>
        <end position="371"/>
    </location>
</feature>
<dbReference type="Gene3D" id="3.40.50.300">
    <property type="entry name" value="P-loop containing nucleotide triphosphate hydrolases"/>
    <property type="match status" value="2"/>
</dbReference>